<evidence type="ECO:0000256" key="2">
    <source>
        <dbReference type="ARBA" id="ARBA00000565"/>
    </source>
</evidence>
<evidence type="ECO:0000259" key="10">
    <source>
        <dbReference type="Pfam" id="PF03070"/>
    </source>
</evidence>
<reference evidence="12" key="1">
    <citation type="submission" date="2021-03" db="EMBL/GenBank/DDBJ databases">
        <title>Leucobacter chromiisoli sp. nov., isolated from chromium-containing soil of chemical plant.</title>
        <authorList>
            <person name="Xu Z."/>
        </authorList>
    </citation>
    <scope>NUCLEOTIDE SEQUENCE</scope>
    <source>
        <strain evidence="12">A2</strain>
    </source>
</reference>
<dbReference type="InterPro" id="IPR013749">
    <property type="entry name" value="PM/HMP-P_kinase-1"/>
</dbReference>
<proteinExistence type="predicted"/>
<evidence type="ECO:0000256" key="4">
    <source>
        <dbReference type="ARBA" id="ARBA00004769"/>
    </source>
</evidence>
<evidence type="ECO:0000256" key="3">
    <source>
        <dbReference type="ARBA" id="ARBA00003848"/>
    </source>
</evidence>
<evidence type="ECO:0000256" key="1">
    <source>
        <dbReference type="ARBA" id="ARBA00000151"/>
    </source>
</evidence>
<evidence type="ECO:0000313" key="12">
    <source>
        <dbReference type="EMBL" id="MBO1805996.1"/>
    </source>
</evidence>
<name>A0A939LXN4_9MICO</name>
<dbReference type="Proteomes" id="UP000664398">
    <property type="component" value="Unassembled WGS sequence"/>
</dbReference>
<dbReference type="Gene3D" id="1.20.910.10">
    <property type="entry name" value="Heme oxygenase-like"/>
    <property type="match status" value="1"/>
</dbReference>
<dbReference type="Gene3D" id="3.40.1190.20">
    <property type="match status" value="1"/>
</dbReference>
<dbReference type="InterPro" id="IPR004399">
    <property type="entry name" value="HMP/HMP-P_kinase_dom"/>
</dbReference>
<dbReference type="Pfam" id="PF08543">
    <property type="entry name" value="Phos_pyr_kin"/>
    <property type="match status" value="1"/>
</dbReference>
<protein>
    <submittedName>
        <fullName evidence="12">Bifunctional hydroxymethylpyrimidine kinase/phosphomethylpyrimidine kinase</fullName>
    </submittedName>
</protein>
<keyword evidence="9" id="KW-0784">Thiamine biosynthesis</keyword>
<dbReference type="SUPFAM" id="SSF48613">
    <property type="entry name" value="Heme oxygenase-like"/>
    <property type="match status" value="1"/>
</dbReference>
<gene>
    <name evidence="12" type="ORF">J4H91_11820</name>
</gene>
<evidence type="ECO:0000256" key="9">
    <source>
        <dbReference type="ARBA" id="ARBA00022977"/>
    </source>
</evidence>
<dbReference type="PANTHER" id="PTHR20858">
    <property type="entry name" value="PHOSPHOMETHYLPYRIMIDINE KINASE"/>
    <property type="match status" value="1"/>
</dbReference>
<dbReference type="CDD" id="cd19365">
    <property type="entry name" value="TenA_C-like"/>
    <property type="match status" value="1"/>
</dbReference>
<dbReference type="Pfam" id="PF03070">
    <property type="entry name" value="TENA_THI-4"/>
    <property type="match status" value="1"/>
</dbReference>
<comment type="caution">
    <text evidence="12">The sequence shown here is derived from an EMBL/GenBank/DDBJ whole genome shotgun (WGS) entry which is preliminary data.</text>
</comment>
<dbReference type="EMBL" id="JAGDYL010000022">
    <property type="protein sequence ID" value="MBO1805996.1"/>
    <property type="molecule type" value="Genomic_DNA"/>
</dbReference>
<sequence>MTPGGAERTVNVLAIAGSDPSGGAGIQADLKSIAAGGGYGMAAITALTAQNTQGVRGVHVPPAAFVTAQLDAVSDDVRIDAVKIGMLADASVVEAVGEWLRRVRPPHVVLDPVMIATSGDALLDPAAADALLRLIPLADLITPNVPELAAIAGDPAATSWEAALEQALRVARRHGVRVLAKSGHLEGSLAPDALVLPDGSVAEFAGQRIETSNTHGTGCSLSSGIATRAARFAGDWVRAAAEAKAWLSESLRAAEVLEVGSGHGPVNHLAGLWARGGLETRPSPEEIREEWWSGIAEVRRQTDELGFIRRLVDGTLARRDFLDYVAQDVIYLRAYARVLARAAELAPTTEEQAFWAKASQGAIIGEILLHRDRLGAEAADAAASGAVPASPATEGYVNHLLAAGTRGYEEGIAAVLPCYWVYSDLGMRLARGELGVSARASDHPYAEWIAAYDNAEFAADTETAIGYVTRAASRADPATRDRMRRAFEAAAVWEREFFGQTAAG</sequence>
<evidence type="ECO:0000256" key="6">
    <source>
        <dbReference type="ARBA" id="ARBA00022741"/>
    </source>
</evidence>
<keyword evidence="7 12" id="KW-0418">Kinase</keyword>
<comment type="catalytic activity">
    <reaction evidence="1">
        <text>4-amino-5-hydroxymethyl-2-methylpyrimidine + ATP = 4-amino-2-methyl-5-(phosphooxymethyl)pyrimidine + ADP + H(+)</text>
        <dbReference type="Rhea" id="RHEA:23096"/>
        <dbReference type="ChEBI" id="CHEBI:15378"/>
        <dbReference type="ChEBI" id="CHEBI:16892"/>
        <dbReference type="ChEBI" id="CHEBI:30616"/>
        <dbReference type="ChEBI" id="CHEBI:58354"/>
        <dbReference type="ChEBI" id="CHEBI:456216"/>
        <dbReference type="EC" id="2.7.1.49"/>
    </reaction>
</comment>
<comment type="catalytic activity">
    <reaction evidence="2">
        <text>4-amino-2-methyl-5-(phosphooxymethyl)pyrimidine + ATP = 4-amino-2-methyl-5-(diphosphooxymethyl)pyrimidine + ADP</text>
        <dbReference type="Rhea" id="RHEA:19893"/>
        <dbReference type="ChEBI" id="CHEBI:30616"/>
        <dbReference type="ChEBI" id="CHEBI:57841"/>
        <dbReference type="ChEBI" id="CHEBI:58354"/>
        <dbReference type="ChEBI" id="CHEBI:456216"/>
        <dbReference type="EC" id="2.7.4.7"/>
    </reaction>
</comment>
<feature type="domain" description="Pyridoxamine kinase/Phosphomethylpyrimidine kinase" evidence="11">
    <location>
        <begin position="19"/>
        <end position="267"/>
    </location>
</feature>
<dbReference type="NCBIfam" id="NF011301">
    <property type="entry name" value="PRK14713.1"/>
    <property type="match status" value="1"/>
</dbReference>
<comment type="function">
    <text evidence="3">Catalyzes the phosphorylation of hydroxymethylpyrimidine phosphate (HMP-P) to HMP-PP, and of HMP to HMP-P.</text>
</comment>
<dbReference type="InterPro" id="IPR029056">
    <property type="entry name" value="Ribokinase-like"/>
</dbReference>
<dbReference type="GO" id="GO:0008902">
    <property type="term" value="F:hydroxymethylpyrimidine kinase activity"/>
    <property type="evidence" value="ECO:0007669"/>
    <property type="project" value="UniProtKB-EC"/>
</dbReference>
<dbReference type="GO" id="GO:0005524">
    <property type="term" value="F:ATP binding"/>
    <property type="evidence" value="ECO:0007669"/>
    <property type="project" value="UniProtKB-KW"/>
</dbReference>
<dbReference type="NCBIfam" id="TIGR00097">
    <property type="entry name" value="HMP-P_kinase"/>
    <property type="match status" value="1"/>
</dbReference>
<keyword evidence="6" id="KW-0547">Nucleotide-binding</keyword>
<dbReference type="FunFam" id="3.40.1190.20:FF:000003">
    <property type="entry name" value="Phosphomethylpyrimidine kinase ThiD"/>
    <property type="match status" value="1"/>
</dbReference>
<dbReference type="InterPro" id="IPR016084">
    <property type="entry name" value="Haem_Oase-like_multi-hlx"/>
</dbReference>
<keyword evidence="8" id="KW-0067">ATP-binding</keyword>
<dbReference type="AlphaFoldDB" id="A0A939LXN4"/>
<dbReference type="PANTHER" id="PTHR20858:SF17">
    <property type="entry name" value="HYDROXYMETHYLPYRIMIDINE_PHOSPHOMETHYLPYRIMIDINE KINASE THI20-RELATED"/>
    <property type="match status" value="1"/>
</dbReference>
<accession>A0A939LXN4</accession>
<dbReference type="InterPro" id="IPR004305">
    <property type="entry name" value="Thiaminase-2/PQQC"/>
</dbReference>
<organism evidence="12 13">
    <name type="scientific">Leucobacter ruminantium</name>
    <dbReference type="NCBI Taxonomy" id="1289170"/>
    <lineage>
        <taxon>Bacteria</taxon>
        <taxon>Bacillati</taxon>
        <taxon>Actinomycetota</taxon>
        <taxon>Actinomycetes</taxon>
        <taxon>Micrococcales</taxon>
        <taxon>Microbacteriaceae</taxon>
        <taxon>Leucobacter</taxon>
    </lineage>
</organism>
<evidence type="ECO:0000256" key="7">
    <source>
        <dbReference type="ARBA" id="ARBA00022777"/>
    </source>
</evidence>
<dbReference type="SUPFAM" id="SSF53613">
    <property type="entry name" value="Ribokinase-like"/>
    <property type="match status" value="1"/>
</dbReference>
<keyword evidence="5" id="KW-0808">Transferase</keyword>
<dbReference type="GO" id="GO:0008972">
    <property type="term" value="F:phosphomethylpyrimidine kinase activity"/>
    <property type="evidence" value="ECO:0007669"/>
    <property type="project" value="UniProtKB-EC"/>
</dbReference>
<dbReference type="RefSeq" id="WP_208046467.1">
    <property type="nucleotide sequence ID" value="NZ_JAGDYL010000022.1"/>
</dbReference>
<evidence type="ECO:0000256" key="8">
    <source>
        <dbReference type="ARBA" id="ARBA00022840"/>
    </source>
</evidence>
<dbReference type="CDD" id="cd01169">
    <property type="entry name" value="HMPP_kinase"/>
    <property type="match status" value="1"/>
</dbReference>
<feature type="domain" description="Thiaminase-2/PQQC" evidence="10">
    <location>
        <begin position="307"/>
        <end position="498"/>
    </location>
</feature>
<evidence type="ECO:0000259" key="11">
    <source>
        <dbReference type="Pfam" id="PF08543"/>
    </source>
</evidence>
<evidence type="ECO:0000313" key="13">
    <source>
        <dbReference type="Proteomes" id="UP000664398"/>
    </source>
</evidence>
<dbReference type="GO" id="GO:0009228">
    <property type="term" value="P:thiamine biosynthetic process"/>
    <property type="evidence" value="ECO:0007669"/>
    <property type="project" value="UniProtKB-KW"/>
</dbReference>
<dbReference type="GO" id="GO:0005829">
    <property type="term" value="C:cytosol"/>
    <property type="evidence" value="ECO:0007669"/>
    <property type="project" value="TreeGrafter"/>
</dbReference>
<comment type="pathway">
    <text evidence="4">Cofactor biosynthesis; thiamine diphosphate biosynthesis; 4-amino-2-methyl-5-diphosphomethylpyrimidine from 5-amino-1-(5-phospho-D-ribosyl)imidazole: step 3/3.</text>
</comment>
<keyword evidence="13" id="KW-1185">Reference proteome</keyword>
<evidence type="ECO:0000256" key="5">
    <source>
        <dbReference type="ARBA" id="ARBA00022679"/>
    </source>
</evidence>